<dbReference type="GO" id="GO:0016787">
    <property type="term" value="F:hydrolase activity"/>
    <property type="evidence" value="ECO:0007669"/>
    <property type="project" value="UniProtKB-KW"/>
</dbReference>
<reference evidence="5" key="1">
    <citation type="journal article" date="2017" name="Biotechnol. Biofuels">
        <title>Evaluation of environmental bacterial communities as a factor affecting the growth of duckweed Lemna minor.</title>
        <authorList>
            <person name="Ishizawa H."/>
            <person name="Kuroda M."/>
            <person name="Morikawa M."/>
            <person name="Ike M."/>
        </authorList>
    </citation>
    <scope>NUCLEOTIDE SEQUENCE [LARGE SCALE GENOMIC DNA]</scope>
    <source>
        <strain evidence="5">M6</strain>
    </source>
</reference>
<reference evidence="5" key="2">
    <citation type="journal article" date="2017" name="Plant Physiol. Biochem.">
        <title>Differential oxidative and antioxidative response of duckweed Lemna minor toward plant growth promoting/inhibiting bacteria.</title>
        <authorList>
            <person name="Ishizawa H."/>
            <person name="Kuroda M."/>
            <person name="Morikawa M."/>
            <person name="Ike M."/>
        </authorList>
    </citation>
    <scope>NUCLEOTIDE SEQUENCE [LARGE SCALE GENOMIC DNA]</scope>
    <source>
        <strain evidence="5">M6</strain>
    </source>
</reference>
<dbReference type="OrthoDB" id="9806180at2"/>
<sequence>MKHLLPVLTVGACLMTTPLAAEPIVPTPVEAQAVAFMQQDEAWFIAHLKGPREVSEGHALDPRLQYVLENVTRPAATPAVKAQMRAVYATEAGRNATRAALDRYWATRTAPVEGVLASDRSIPTRGGDLPVRIFVPAALQGVKSAPVLVYYHGGGFMFGSLDAFDPSLRALARDLKMIVVAPGYRLAPEHPYPAAHQDAEDAWTWVAAHAKEFGGDMKRLSLGGDSAGGTLALSVALKQKKAAVRPTGLLLYYPGVDRVNSYPSMTELGSGYGLDADNLEYLAAQVYPAGTTPPAEDASPMQADLKGLPATVIVTAGFDPLKDSQRAFTDKLSGAGVMVKRLHYPSLIHAFLQTTAYVPEAQKAQTESATLFTQARK</sequence>
<dbReference type="RefSeq" id="WP_126423089.1">
    <property type="nucleotide sequence ID" value="NZ_AP018828.1"/>
</dbReference>
<evidence type="ECO:0000313" key="5">
    <source>
        <dbReference type="Proteomes" id="UP000278756"/>
    </source>
</evidence>
<dbReference type="PROSITE" id="PS00122">
    <property type="entry name" value="CARBOXYLESTERASE_B_1"/>
    <property type="match status" value="1"/>
</dbReference>
<dbReference type="PANTHER" id="PTHR48081:SF8">
    <property type="entry name" value="ALPHA_BETA HYDROLASE FOLD-3 DOMAIN-CONTAINING PROTEIN-RELATED"/>
    <property type="match status" value="1"/>
</dbReference>
<accession>A0A3G9G8S3</accession>
<proteinExistence type="predicted"/>
<evidence type="ECO:0000256" key="2">
    <source>
        <dbReference type="SAM" id="SignalP"/>
    </source>
</evidence>
<gene>
    <name evidence="4" type="ORF">EM6_2225</name>
</gene>
<dbReference type="PANTHER" id="PTHR48081">
    <property type="entry name" value="AB HYDROLASE SUPERFAMILY PROTEIN C4A8.06C"/>
    <property type="match status" value="1"/>
</dbReference>
<feature type="domain" description="Alpha/beta hydrolase fold-3" evidence="3">
    <location>
        <begin position="148"/>
        <end position="352"/>
    </location>
</feature>
<dbReference type="EMBL" id="AP018828">
    <property type="protein sequence ID" value="BBF81623.1"/>
    <property type="molecule type" value="Genomic_DNA"/>
</dbReference>
<keyword evidence="1" id="KW-0378">Hydrolase</keyword>
<evidence type="ECO:0000259" key="3">
    <source>
        <dbReference type="Pfam" id="PF07859"/>
    </source>
</evidence>
<keyword evidence="2" id="KW-0732">Signal</keyword>
<dbReference type="Gene3D" id="3.40.50.1820">
    <property type="entry name" value="alpha/beta hydrolase"/>
    <property type="match status" value="1"/>
</dbReference>
<organism evidence="4 5">
    <name type="scientific">Asticcacaulis excentricus</name>
    <dbReference type="NCBI Taxonomy" id="78587"/>
    <lineage>
        <taxon>Bacteria</taxon>
        <taxon>Pseudomonadati</taxon>
        <taxon>Pseudomonadota</taxon>
        <taxon>Alphaproteobacteria</taxon>
        <taxon>Caulobacterales</taxon>
        <taxon>Caulobacteraceae</taxon>
        <taxon>Asticcacaulis</taxon>
    </lineage>
</organism>
<dbReference type="AlphaFoldDB" id="A0A3G9G8S3"/>
<feature type="chain" id="PRO_5018252259" evidence="2">
    <location>
        <begin position="21"/>
        <end position="377"/>
    </location>
</feature>
<evidence type="ECO:0000313" key="4">
    <source>
        <dbReference type="EMBL" id="BBF81623.1"/>
    </source>
</evidence>
<dbReference type="Proteomes" id="UP000278756">
    <property type="component" value="Chromosome 2"/>
</dbReference>
<dbReference type="InterPro" id="IPR013094">
    <property type="entry name" value="AB_hydrolase_3"/>
</dbReference>
<dbReference type="InterPro" id="IPR050300">
    <property type="entry name" value="GDXG_lipolytic_enzyme"/>
</dbReference>
<dbReference type="SUPFAM" id="SSF53474">
    <property type="entry name" value="alpha/beta-Hydrolases"/>
    <property type="match status" value="1"/>
</dbReference>
<protein>
    <submittedName>
        <fullName evidence="4">Esterase</fullName>
    </submittedName>
</protein>
<dbReference type="InterPro" id="IPR019826">
    <property type="entry name" value="Carboxylesterase_B_AS"/>
</dbReference>
<dbReference type="InterPro" id="IPR029058">
    <property type="entry name" value="AB_hydrolase_fold"/>
</dbReference>
<evidence type="ECO:0000256" key="1">
    <source>
        <dbReference type="ARBA" id="ARBA00022801"/>
    </source>
</evidence>
<dbReference type="Pfam" id="PF07859">
    <property type="entry name" value="Abhydrolase_3"/>
    <property type="match status" value="1"/>
</dbReference>
<feature type="signal peptide" evidence="2">
    <location>
        <begin position="1"/>
        <end position="20"/>
    </location>
</feature>
<name>A0A3G9G8S3_9CAUL</name>